<feature type="region of interest" description="Disordered" evidence="1">
    <location>
        <begin position="1"/>
        <end position="25"/>
    </location>
</feature>
<dbReference type="AlphaFoldDB" id="A0A6V8PNI6"/>
<evidence type="ECO:0000313" key="2">
    <source>
        <dbReference type="EMBL" id="GFP34182.1"/>
    </source>
</evidence>
<gene>
    <name evidence="2" type="ORF">HKBW3S42_02522</name>
</gene>
<proteinExistence type="predicted"/>
<comment type="caution">
    <text evidence="2">The sequence shown here is derived from an EMBL/GenBank/DDBJ whole genome shotgun (WGS) entry which is preliminary data.</text>
</comment>
<feature type="non-terminal residue" evidence="2">
    <location>
        <position position="1"/>
    </location>
</feature>
<accession>A0A6V8PNI6</accession>
<dbReference type="EMBL" id="BLSA01001012">
    <property type="protein sequence ID" value="GFP34182.1"/>
    <property type="molecule type" value="Genomic_DNA"/>
</dbReference>
<dbReference type="Proteomes" id="UP000568877">
    <property type="component" value="Unassembled WGS sequence"/>
</dbReference>
<organism evidence="2 3">
    <name type="scientific">Candidatus Hakubella thermalkaliphila</name>
    <dbReference type="NCBI Taxonomy" id="2754717"/>
    <lineage>
        <taxon>Bacteria</taxon>
        <taxon>Bacillati</taxon>
        <taxon>Actinomycetota</taxon>
        <taxon>Actinomycetota incertae sedis</taxon>
        <taxon>Candidatus Hakubellales</taxon>
        <taxon>Candidatus Hakubellaceae</taxon>
        <taxon>Candidatus Hakubella</taxon>
    </lineage>
</organism>
<evidence type="ECO:0000313" key="3">
    <source>
        <dbReference type="Proteomes" id="UP000568877"/>
    </source>
</evidence>
<protein>
    <submittedName>
        <fullName evidence="2">Uncharacterized protein</fullName>
    </submittedName>
</protein>
<evidence type="ECO:0000256" key="1">
    <source>
        <dbReference type="SAM" id="MobiDB-lite"/>
    </source>
</evidence>
<reference evidence="2 3" key="1">
    <citation type="journal article" date="2020" name="Front. Microbiol.">
        <title>Single-cell genomics of novel Actinobacteria with the Wood-Ljungdahl pathway discovered in a serpentinizing system.</title>
        <authorList>
            <person name="Merino N."/>
            <person name="Kawai M."/>
            <person name="Boyd E.S."/>
            <person name="Colman D.R."/>
            <person name="McGlynn S.E."/>
            <person name="Nealson K.H."/>
            <person name="Kurokawa K."/>
            <person name="Hongoh Y."/>
        </authorList>
    </citation>
    <scope>NUCLEOTIDE SEQUENCE [LARGE SCALE GENOMIC DNA]</scope>
    <source>
        <strain evidence="2 3">S42</strain>
    </source>
</reference>
<name>A0A6V8PNI6_9ACTN</name>
<sequence>SYEKRRGASAVSMRGEWGCGPRNDTSEVRVPRVERACGDAAKRGRGDGIAVTPSAGEKVEIYAG</sequence>